<dbReference type="Proteomes" id="UP000265618">
    <property type="component" value="Unassembled WGS sequence"/>
</dbReference>
<dbReference type="InterPro" id="IPR027417">
    <property type="entry name" value="P-loop_NTPase"/>
</dbReference>
<dbReference type="AlphaFoldDB" id="A0A9K3GPL9"/>
<feature type="non-terminal residue" evidence="2">
    <location>
        <position position="1"/>
    </location>
</feature>
<proteinExistence type="predicted"/>
<evidence type="ECO:0000313" key="3">
    <source>
        <dbReference type="Proteomes" id="UP000265618"/>
    </source>
</evidence>
<reference evidence="2 3" key="1">
    <citation type="journal article" date="2018" name="PLoS ONE">
        <title>The draft genome of Kipferlia bialata reveals reductive genome evolution in fornicate parasites.</title>
        <authorList>
            <person name="Tanifuji G."/>
            <person name="Takabayashi S."/>
            <person name="Kume K."/>
            <person name="Takagi M."/>
            <person name="Nakayama T."/>
            <person name="Kamikawa R."/>
            <person name="Inagaki Y."/>
            <person name="Hashimoto T."/>
        </authorList>
    </citation>
    <scope>NUCLEOTIDE SEQUENCE [LARGE SCALE GENOMIC DNA]</scope>
    <source>
        <strain evidence="2">NY0173</strain>
    </source>
</reference>
<protein>
    <submittedName>
        <fullName evidence="2">Dynein heavy chain</fullName>
    </submittedName>
</protein>
<dbReference type="GO" id="GO:0045505">
    <property type="term" value="F:dynein intermediate chain binding"/>
    <property type="evidence" value="ECO:0007669"/>
    <property type="project" value="InterPro"/>
</dbReference>
<organism evidence="2 3">
    <name type="scientific">Kipferlia bialata</name>
    <dbReference type="NCBI Taxonomy" id="797122"/>
    <lineage>
        <taxon>Eukaryota</taxon>
        <taxon>Metamonada</taxon>
        <taxon>Carpediemonas-like organisms</taxon>
        <taxon>Kipferlia</taxon>
    </lineage>
</organism>
<feature type="domain" description="Dynein heavy chain AAA module D4" evidence="1">
    <location>
        <begin position="97"/>
        <end position="185"/>
    </location>
</feature>
<dbReference type="EMBL" id="BDIP01006326">
    <property type="protein sequence ID" value="GIQ90553.1"/>
    <property type="molecule type" value="Genomic_DNA"/>
</dbReference>
<gene>
    <name evidence="2" type="ORF">KIPB_013390</name>
</gene>
<comment type="caution">
    <text evidence="2">The sequence shown here is derived from an EMBL/GenBank/DDBJ whole genome shotgun (WGS) entry which is preliminary data.</text>
</comment>
<sequence length="204" mass="23527">LWVHECESVFADRFISEEDHTWFRTVLDTELRSNFNTSFSQLCSNRGEGLSDVFVFGDYVDSSAYPRKYQEVTSLPALKTCMNEFIEEYNAQSQQPMHLVMFRQAIRYVSSISRILRQPKGNALLIGVGGSGRQSLTRLAAFMADYDTFQIEITKKYGQQEWRDDVKKVLMMVGLENKPVVFLYVHIICIYMHVSPLGPDDGWP</sequence>
<dbReference type="GO" id="GO:0051959">
    <property type="term" value="F:dynein light intermediate chain binding"/>
    <property type="evidence" value="ECO:0007669"/>
    <property type="project" value="InterPro"/>
</dbReference>
<dbReference type="Gene3D" id="1.20.920.30">
    <property type="match status" value="1"/>
</dbReference>
<dbReference type="InterPro" id="IPR024317">
    <property type="entry name" value="Dynein_heavy_chain_D4_dom"/>
</dbReference>
<dbReference type="Pfam" id="PF12780">
    <property type="entry name" value="AAA_8"/>
    <property type="match status" value="1"/>
</dbReference>
<accession>A0A9K3GPL9</accession>
<dbReference type="InterPro" id="IPR026983">
    <property type="entry name" value="DHC"/>
</dbReference>
<dbReference type="PANTHER" id="PTHR46961:SF8">
    <property type="entry name" value="DYNEIN AXONEMAL HEAVY CHAIN 7"/>
    <property type="match status" value="1"/>
</dbReference>
<dbReference type="OrthoDB" id="10251809at2759"/>
<evidence type="ECO:0000259" key="1">
    <source>
        <dbReference type="Pfam" id="PF12780"/>
    </source>
</evidence>
<name>A0A9K3GPL9_9EUKA</name>
<dbReference type="GO" id="GO:0030286">
    <property type="term" value="C:dynein complex"/>
    <property type="evidence" value="ECO:0007669"/>
    <property type="project" value="InterPro"/>
</dbReference>
<dbReference type="PANTHER" id="PTHR46961">
    <property type="entry name" value="DYNEIN HEAVY CHAIN 1, AXONEMAL-LIKE PROTEIN"/>
    <property type="match status" value="1"/>
</dbReference>
<evidence type="ECO:0000313" key="2">
    <source>
        <dbReference type="EMBL" id="GIQ90553.1"/>
    </source>
</evidence>
<dbReference type="GO" id="GO:0007018">
    <property type="term" value="P:microtubule-based movement"/>
    <property type="evidence" value="ECO:0007669"/>
    <property type="project" value="InterPro"/>
</dbReference>
<dbReference type="Gene3D" id="3.40.50.300">
    <property type="entry name" value="P-loop containing nucleotide triphosphate hydrolases"/>
    <property type="match status" value="1"/>
</dbReference>
<dbReference type="SUPFAM" id="SSF52540">
    <property type="entry name" value="P-loop containing nucleoside triphosphate hydrolases"/>
    <property type="match status" value="1"/>
</dbReference>
<keyword evidence="3" id="KW-1185">Reference proteome</keyword>